<evidence type="ECO:0008006" key="5">
    <source>
        <dbReference type="Google" id="ProtNLM"/>
    </source>
</evidence>
<dbReference type="Pfam" id="PF12100">
    <property type="entry name" value="DUF3576"/>
    <property type="match status" value="1"/>
</dbReference>
<dbReference type="STRING" id="560819.SAMN05428998_13740"/>
<gene>
    <name evidence="3" type="ORF">SAMN05428998_13740</name>
</gene>
<dbReference type="RefSeq" id="WP_085126058.1">
    <property type="nucleotide sequence ID" value="NZ_FWZX01000037.1"/>
</dbReference>
<evidence type="ECO:0000313" key="4">
    <source>
        <dbReference type="Proteomes" id="UP000192917"/>
    </source>
</evidence>
<dbReference type="InterPro" id="IPR021959">
    <property type="entry name" value="DUF3576"/>
</dbReference>
<proteinExistence type="predicted"/>
<protein>
    <recommendedName>
        <fullName evidence="5">DUF3576 domain-containing protein</fullName>
    </recommendedName>
</protein>
<feature type="chain" id="PRO_5013323234" description="DUF3576 domain-containing protein" evidence="2">
    <location>
        <begin position="36"/>
        <end position="186"/>
    </location>
</feature>
<reference evidence="3 4" key="1">
    <citation type="submission" date="2017-04" db="EMBL/GenBank/DDBJ databases">
        <authorList>
            <person name="Afonso C.L."/>
            <person name="Miller P.J."/>
            <person name="Scott M.A."/>
            <person name="Spackman E."/>
            <person name="Goraichik I."/>
            <person name="Dimitrov K.M."/>
            <person name="Suarez D.L."/>
            <person name="Swayne D.E."/>
        </authorList>
    </citation>
    <scope>NUCLEOTIDE SEQUENCE [LARGE SCALE GENOMIC DNA]</scope>
    <source>
        <strain evidence="3 4">USBA 355</strain>
    </source>
</reference>
<name>A0A1Y6CNM5_9PROT</name>
<accession>A0A1Y6CNM5</accession>
<organism evidence="3 4">
    <name type="scientific">Tistlia consotensis USBA 355</name>
    <dbReference type="NCBI Taxonomy" id="560819"/>
    <lineage>
        <taxon>Bacteria</taxon>
        <taxon>Pseudomonadati</taxon>
        <taxon>Pseudomonadota</taxon>
        <taxon>Alphaproteobacteria</taxon>
        <taxon>Rhodospirillales</taxon>
        <taxon>Rhodovibrionaceae</taxon>
        <taxon>Tistlia</taxon>
    </lineage>
</organism>
<keyword evidence="2" id="KW-0732">Signal</keyword>
<evidence type="ECO:0000313" key="3">
    <source>
        <dbReference type="EMBL" id="SMF77756.1"/>
    </source>
</evidence>
<evidence type="ECO:0000256" key="1">
    <source>
        <dbReference type="SAM" id="MobiDB-lite"/>
    </source>
</evidence>
<feature type="region of interest" description="Disordered" evidence="1">
    <location>
        <begin position="35"/>
        <end position="70"/>
    </location>
</feature>
<feature type="signal peptide" evidence="2">
    <location>
        <begin position="1"/>
        <end position="35"/>
    </location>
</feature>
<dbReference type="Proteomes" id="UP000192917">
    <property type="component" value="Unassembled WGS sequence"/>
</dbReference>
<evidence type="ECO:0000256" key="2">
    <source>
        <dbReference type="SAM" id="SignalP"/>
    </source>
</evidence>
<dbReference type="EMBL" id="FWZX01000037">
    <property type="protein sequence ID" value="SMF77756.1"/>
    <property type="molecule type" value="Genomic_DNA"/>
</dbReference>
<dbReference type="AlphaFoldDB" id="A0A1Y6CNM5"/>
<keyword evidence="4" id="KW-1185">Reference proteome</keyword>
<sequence>MMSHHSESSGRRKSLPWQGLAALLLAAGLAACSSADPNTAYPHSRPHRRGATYEQSDRPPGADGLALSGLLGKGGSEGAEKGVDGFLWQASLDSLSSLPLASADPAGGVIITEWYAAPDQPDVRRKVDVVLQGGDLDGAAVRVSVFRQVREAGGAWKSVPAAQNADRELETAILAKARQLRDARRG</sequence>